<dbReference type="RefSeq" id="XP_016761455.1">
    <property type="nucleotide sequence ID" value="XM_016905071.1"/>
</dbReference>
<organism evidence="4 5">
    <name type="scientific">Sphaerulina musiva (strain SO2202)</name>
    <name type="common">Poplar stem canker fungus</name>
    <name type="synonym">Septoria musiva</name>
    <dbReference type="NCBI Taxonomy" id="692275"/>
    <lineage>
        <taxon>Eukaryota</taxon>
        <taxon>Fungi</taxon>
        <taxon>Dikarya</taxon>
        <taxon>Ascomycota</taxon>
        <taxon>Pezizomycotina</taxon>
        <taxon>Dothideomycetes</taxon>
        <taxon>Dothideomycetidae</taxon>
        <taxon>Mycosphaerellales</taxon>
        <taxon>Mycosphaerellaceae</taxon>
        <taxon>Sphaerulina</taxon>
    </lineage>
</organism>
<sequence>MSTGPQFIAIKRKRGDEAPAALVVERQGKRRVTHAGFHYVLKGNGEHITPTATKTEESALQVPTLFSAEDVEKRVGDNGSGHQRGKLSRNISGNRVSQGSLPKERRTFHLKRAGTPEPRVGKRKGKAVKERGIATFSEKRVKRDINSRESKAIAEGAGRRRAASVLSTPESPAELRDRPFKRPGRGAAIKVNGGASSSSEPIHQNAHANTQALASSLHQLAVEEASRAGSGGTPSQTPAKPRVTAIPKLSGQRSRAIHQERVSQSSPLSSSPQNDDTSMEEDGDYVYDTYVLATTSGAAQIDSQDDLGNVGYLIITEEDQAHWETYMDDELSEEEPSDEDDENAEDWYGADYPDDEVASDDEFDRNAYGYRAGGSDDEEYDEHTFSEDEYERQMNPWLKKPPQQYAKYFNGAGDQHEKEDENEDESS</sequence>
<dbReference type="GeneID" id="27902208"/>
<dbReference type="GO" id="GO:0005737">
    <property type="term" value="C:cytoplasm"/>
    <property type="evidence" value="ECO:0007669"/>
    <property type="project" value="TreeGrafter"/>
</dbReference>
<name>M3D636_SPHMS</name>
<feature type="compositionally biased region" description="Polar residues" evidence="2">
    <location>
        <begin position="194"/>
        <end position="211"/>
    </location>
</feature>
<feature type="region of interest" description="Disordered" evidence="2">
    <location>
        <begin position="321"/>
        <end position="427"/>
    </location>
</feature>
<evidence type="ECO:0000313" key="5">
    <source>
        <dbReference type="Proteomes" id="UP000016931"/>
    </source>
</evidence>
<feature type="compositionally biased region" description="Acidic residues" evidence="2">
    <location>
        <begin position="326"/>
        <end position="345"/>
    </location>
</feature>
<evidence type="ECO:0000256" key="1">
    <source>
        <dbReference type="ARBA" id="ARBA00010218"/>
    </source>
</evidence>
<proteinExistence type="inferred from homology"/>
<feature type="region of interest" description="Disordered" evidence="2">
    <location>
        <begin position="223"/>
        <end position="283"/>
    </location>
</feature>
<evidence type="ECO:0000313" key="4">
    <source>
        <dbReference type="EMBL" id="EMF13334.1"/>
    </source>
</evidence>
<reference evidence="4 5" key="1">
    <citation type="journal article" date="2012" name="PLoS Pathog.">
        <title>Diverse lifestyles and strategies of plant pathogenesis encoded in the genomes of eighteen Dothideomycetes fungi.</title>
        <authorList>
            <person name="Ohm R.A."/>
            <person name="Feau N."/>
            <person name="Henrissat B."/>
            <person name="Schoch C.L."/>
            <person name="Horwitz B.A."/>
            <person name="Barry K.W."/>
            <person name="Condon B.J."/>
            <person name="Copeland A.C."/>
            <person name="Dhillon B."/>
            <person name="Glaser F."/>
            <person name="Hesse C.N."/>
            <person name="Kosti I."/>
            <person name="LaButti K."/>
            <person name="Lindquist E.A."/>
            <person name="Lucas S."/>
            <person name="Salamov A.A."/>
            <person name="Bradshaw R.E."/>
            <person name="Ciuffetti L."/>
            <person name="Hamelin R.C."/>
            <person name="Kema G.H.J."/>
            <person name="Lawrence C."/>
            <person name="Scott J.A."/>
            <person name="Spatafora J.W."/>
            <person name="Turgeon B.G."/>
            <person name="de Wit P.J.G.M."/>
            <person name="Zhong S."/>
            <person name="Goodwin S.B."/>
            <person name="Grigoriev I.V."/>
        </authorList>
    </citation>
    <scope>NUCLEOTIDE SEQUENCE [LARGE SCALE GENOMIC DNA]</scope>
    <source>
        <strain evidence="4 5">SO2202</strain>
    </source>
</reference>
<feature type="compositionally biased region" description="Acidic residues" evidence="2">
    <location>
        <begin position="352"/>
        <end position="363"/>
    </location>
</feature>
<feature type="compositionally biased region" description="Polar residues" evidence="2">
    <location>
        <begin position="89"/>
        <end position="100"/>
    </location>
</feature>
<dbReference type="OrthoDB" id="6255506at2759"/>
<feature type="domain" description="Transcription factor Iwr1" evidence="3">
    <location>
        <begin position="283"/>
        <end position="356"/>
    </location>
</feature>
<protein>
    <recommendedName>
        <fullName evidence="3">Transcription factor Iwr1 domain-containing protein</fullName>
    </recommendedName>
</protein>
<dbReference type="EMBL" id="KB456263">
    <property type="protein sequence ID" value="EMF13334.1"/>
    <property type="molecule type" value="Genomic_DNA"/>
</dbReference>
<dbReference type="eggNOG" id="ENOG502SE90">
    <property type="taxonomic scope" value="Eukaryota"/>
</dbReference>
<dbReference type="InterPro" id="IPR040150">
    <property type="entry name" value="Iwr1"/>
</dbReference>
<dbReference type="AlphaFoldDB" id="M3D636"/>
<dbReference type="Proteomes" id="UP000016931">
    <property type="component" value="Unassembled WGS sequence"/>
</dbReference>
<dbReference type="HOGENOM" id="CLU_039754_0_0_1"/>
<comment type="similarity">
    <text evidence="1">Belongs to the IWR1/SLC7A6OS family.</text>
</comment>
<dbReference type="PANTHER" id="PTHR28063:SF1">
    <property type="entry name" value="RNA POLYMERASE II NUCLEAR LOCALIZATION PROTEIN IWR1"/>
    <property type="match status" value="1"/>
</dbReference>
<dbReference type="PANTHER" id="PTHR28063">
    <property type="entry name" value="RNA POLYMERASE II NUCLEAR LOCALIZATION PROTEIN IWR1"/>
    <property type="match status" value="1"/>
</dbReference>
<feature type="compositionally biased region" description="Basic and acidic residues" evidence="2">
    <location>
        <begin position="127"/>
        <end position="152"/>
    </location>
</feature>
<accession>M3D636</accession>
<dbReference type="Pfam" id="PF08574">
    <property type="entry name" value="Iwr1"/>
    <property type="match status" value="1"/>
</dbReference>
<evidence type="ECO:0000259" key="3">
    <source>
        <dbReference type="Pfam" id="PF08574"/>
    </source>
</evidence>
<evidence type="ECO:0000256" key="2">
    <source>
        <dbReference type="SAM" id="MobiDB-lite"/>
    </source>
</evidence>
<dbReference type="InterPro" id="IPR013883">
    <property type="entry name" value="TF_Iwr1_dom"/>
</dbReference>
<dbReference type="STRING" id="692275.M3D636"/>
<dbReference type="GO" id="GO:0006606">
    <property type="term" value="P:protein import into nucleus"/>
    <property type="evidence" value="ECO:0007669"/>
    <property type="project" value="InterPro"/>
</dbReference>
<keyword evidence="5" id="KW-1185">Reference proteome</keyword>
<gene>
    <name evidence="4" type="ORF">SEPMUDRAFT_148672</name>
</gene>
<feature type="region of interest" description="Disordered" evidence="2">
    <location>
        <begin position="74"/>
        <end position="211"/>
    </location>
</feature>
<feature type="compositionally biased region" description="Low complexity" evidence="2">
    <location>
        <begin position="263"/>
        <end position="273"/>
    </location>
</feature>